<dbReference type="AlphaFoldDB" id="A0AAE0YDQ6"/>
<evidence type="ECO:0000313" key="1">
    <source>
        <dbReference type="EMBL" id="KAK3741044.1"/>
    </source>
</evidence>
<dbReference type="EMBL" id="JAWDGP010006450">
    <property type="protein sequence ID" value="KAK3741044.1"/>
    <property type="molecule type" value="Genomic_DNA"/>
</dbReference>
<accession>A0AAE0YDQ6</accession>
<evidence type="ECO:0000313" key="2">
    <source>
        <dbReference type="Proteomes" id="UP001283361"/>
    </source>
</evidence>
<sequence>MLLHTCNLRERPLSPRPVINGLVQGFIVVAFCKAVMRQPHPLTVLNGCSGYPRSPLSAVRKGGYNGMADPAAALSLHFRSRCRFELFIAYFLIPSIKWRKGQSWSAALASRVKHLKTYLDVTSWPDLATKFSNYRNTELECSNM</sequence>
<protein>
    <submittedName>
        <fullName evidence="1">Uncharacterized protein</fullName>
    </submittedName>
</protein>
<name>A0AAE0YDQ6_9GAST</name>
<comment type="caution">
    <text evidence="1">The sequence shown here is derived from an EMBL/GenBank/DDBJ whole genome shotgun (WGS) entry which is preliminary data.</text>
</comment>
<reference evidence="1" key="1">
    <citation type="journal article" date="2023" name="G3 (Bethesda)">
        <title>A reference genome for the long-term kleptoplast-retaining sea slug Elysia crispata morphotype clarki.</title>
        <authorList>
            <person name="Eastman K.E."/>
            <person name="Pendleton A.L."/>
            <person name="Shaikh M.A."/>
            <person name="Suttiyut T."/>
            <person name="Ogas R."/>
            <person name="Tomko P."/>
            <person name="Gavelis G."/>
            <person name="Widhalm J.R."/>
            <person name="Wisecaver J.H."/>
        </authorList>
    </citation>
    <scope>NUCLEOTIDE SEQUENCE</scope>
    <source>
        <strain evidence="1">ECLA1</strain>
    </source>
</reference>
<proteinExistence type="predicted"/>
<keyword evidence="2" id="KW-1185">Reference proteome</keyword>
<dbReference type="Proteomes" id="UP001283361">
    <property type="component" value="Unassembled WGS sequence"/>
</dbReference>
<gene>
    <name evidence="1" type="ORF">RRG08_005734</name>
</gene>
<organism evidence="1 2">
    <name type="scientific">Elysia crispata</name>
    <name type="common">lettuce slug</name>
    <dbReference type="NCBI Taxonomy" id="231223"/>
    <lineage>
        <taxon>Eukaryota</taxon>
        <taxon>Metazoa</taxon>
        <taxon>Spiralia</taxon>
        <taxon>Lophotrochozoa</taxon>
        <taxon>Mollusca</taxon>
        <taxon>Gastropoda</taxon>
        <taxon>Heterobranchia</taxon>
        <taxon>Euthyneura</taxon>
        <taxon>Panpulmonata</taxon>
        <taxon>Sacoglossa</taxon>
        <taxon>Placobranchoidea</taxon>
        <taxon>Plakobranchidae</taxon>
        <taxon>Elysia</taxon>
    </lineage>
</organism>